<organism evidence="2 3">
    <name type="scientific">Curtobacterium caseinilyticum</name>
    <dbReference type="NCBI Taxonomy" id="3055137"/>
    <lineage>
        <taxon>Bacteria</taxon>
        <taxon>Bacillati</taxon>
        <taxon>Actinomycetota</taxon>
        <taxon>Actinomycetes</taxon>
        <taxon>Micrococcales</taxon>
        <taxon>Microbacteriaceae</taxon>
        <taxon>Curtobacterium</taxon>
    </lineage>
</organism>
<evidence type="ECO:0000259" key="1">
    <source>
        <dbReference type="Pfam" id="PF19834"/>
    </source>
</evidence>
<dbReference type="EMBL" id="JAUCMN010000015">
    <property type="protein sequence ID" value="MDM7893121.1"/>
    <property type="molecule type" value="Genomic_DNA"/>
</dbReference>
<dbReference type="Pfam" id="PF19834">
    <property type="entry name" value="DUF6314"/>
    <property type="match status" value="1"/>
</dbReference>
<comment type="caution">
    <text evidence="2">The sequence shown here is derived from an EMBL/GenBank/DDBJ whole genome shotgun (WGS) entry which is preliminary data.</text>
</comment>
<dbReference type="RefSeq" id="WP_289475488.1">
    <property type="nucleotide sequence ID" value="NZ_JAUCMN010000015.1"/>
</dbReference>
<accession>A0ABT7TU47</accession>
<reference evidence="2 3" key="1">
    <citation type="submission" date="2023-06" db="EMBL/GenBank/DDBJ databases">
        <authorList>
            <person name="Feng G."/>
            <person name="Li J."/>
            <person name="Zhu H."/>
        </authorList>
    </citation>
    <scope>NUCLEOTIDE SEQUENCE [LARGE SCALE GENOMIC DNA]</scope>
    <source>
        <strain evidence="2 3">RHCKG28</strain>
    </source>
</reference>
<keyword evidence="3" id="KW-1185">Reference proteome</keyword>
<evidence type="ECO:0000313" key="3">
    <source>
        <dbReference type="Proteomes" id="UP001236404"/>
    </source>
</evidence>
<protein>
    <submittedName>
        <fullName evidence="2">DUF6314 family protein</fullName>
    </submittedName>
</protein>
<sequence length="158" mass="17632">MLPPDPLSPTAVLPTDLLGEWLLRRSVVDRLAGVTGDVTGTTTLTLVAPDEVRWDEIGTMRLGDRETPVSRRLSVRRGPDGRWTVHFADGRVFHDWVWGTPVEHACAPDDYTGVLAGDVERWTVRWEARGPAKDYRLDSVLERHRPVSVLGRRGTAAD</sequence>
<feature type="domain" description="DUF6314" evidence="1">
    <location>
        <begin position="17"/>
        <end position="143"/>
    </location>
</feature>
<name>A0ABT7TU47_9MICO</name>
<gene>
    <name evidence="2" type="ORF">QUG93_15630</name>
</gene>
<dbReference type="InterPro" id="IPR045632">
    <property type="entry name" value="DUF6314"/>
</dbReference>
<proteinExistence type="predicted"/>
<evidence type="ECO:0000313" key="2">
    <source>
        <dbReference type="EMBL" id="MDM7893121.1"/>
    </source>
</evidence>
<dbReference type="Proteomes" id="UP001236404">
    <property type="component" value="Unassembled WGS sequence"/>
</dbReference>